<reference evidence="2 3" key="2">
    <citation type="submission" date="2018-11" db="EMBL/GenBank/DDBJ databases">
        <authorList>
            <consortium name="Pathogen Informatics"/>
        </authorList>
    </citation>
    <scope>NUCLEOTIDE SEQUENCE [LARGE SCALE GENOMIC DNA]</scope>
</reference>
<protein>
    <submittedName>
        <fullName evidence="4">Serine/threonine-protein kinase</fullName>
    </submittedName>
</protein>
<evidence type="ECO:0000313" key="3">
    <source>
        <dbReference type="Proteomes" id="UP000274429"/>
    </source>
</evidence>
<dbReference type="AlphaFoldDB" id="A0A0R3XAJ4"/>
<dbReference type="Proteomes" id="UP000274429">
    <property type="component" value="Unassembled WGS sequence"/>
</dbReference>
<evidence type="ECO:0000256" key="1">
    <source>
        <dbReference type="SAM" id="MobiDB-lite"/>
    </source>
</evidence>
<dbReference type="STRING" id="6205.A0A0R3XAJ4"/>
<name>A0A0R3XAJ4_HYDTA</name>
<evidence type="ECO:0000313" key="2">
    <source>
        <dbReference type="EMBL" id="VDM35534.1"/>
    </source>
</evidence>
<organism evidence="4">
    <name type="scientific">Hydatigena taeniaeformis</name>
    <name type="common">Feline tapeworm</name>
    <name type="synonym">Taenia taeniaeformis</name>
    <dbReference type="NCBI Taxonomy" id="6205"/>
    <lineage>
        <taxon>Eukaryota</taxon>
        <taxon>Metazoa</taxon>
        <taxon>Spiralia</taxon>
        <taxon>Lophotrochozoa</taxon>
        <taxon>Platyhelminthes</taxon>
        <taxon>Cestoda</taxon>
        <taxon>Eucestoda</taxon>
        <taxon>Cyclophyllidea</taxon>
        <taxon>Taeniidae</taxon>
        <taxon>Hydatigera</taxon>
    </lineage>
</organism>
<feature type="compositionally biased region" description="Polar residues" evidence="1">
    <location>
        <begin position="71"/>
        <end position="80"/>
    </location>
</feature>
<sequence>MNPSDCNLSSNSFSPRANVSVDSGQPRLARSFLSRPCDSISIPSLSSFLSVESGKTTFSGGLSPCRSSPILVTQNGSFSESEPDRKTFDSGLPGTYDADDDGGLDEIGEADEVDSNASDIFSSSPNLVPNPPSNDESVDAGCDFHSIKTFEASTSPPNKISLDGNSRNAYSLKKTRTCSKRKISNWYQVKRETLVKSYRAKVNHFKKIFDGTPVDTDRLLVGMIKL</sequence>
<accession>A0A0R3XAJ4</accession>
<feature type="compositionally biased region" description="Polar residues" evidence="1">
    <location>
        <begin position="1"/>
        <end position="23"/>
    </location>
</feature>
<reference evidence="4" key="1">
    <citation type="submission" date="2017-02" db="UniProtKB">
        <authorList>
            <consortium name="WormBaseParasite"/>
        </authorList>
    </citation>
    <scope>IDENTIFICATION</scope>
</reference>
<feature type="compositionally biased region" description="Acidic residues" evidence="1">
    <location>
        <begin position="97"/>
        <end position="114"/>
    </location>
</feature>
<keyword evidence="3" id="KW-1185">Reference proteome</keyword>
<evidence type="ECO:0000313" key="4">
    <source>
        <dbReference type="WBParaSite" id="TTAC_0001057101-mRNA-1"/>
    </source>
</evidence>
<feature type="region of interest" description="Disordered" evidence="1">
    <location>
        <begin position="1"/>
        <end position="24"/>
    </location>
</feature>
<dbReference type="EMBL" id="UYWX01021852">
    <property type="protein sequence ID" value="VDM35534.1"/>
    <property type="molecule type" value="Genomic_DNA"/>
</dbReference>
<gene>
    <name evidence="2" type="ORF">TTAC_LOCUS10554</name>
</gene>
<dbReference type="WBParaSite" id="TTAC_0001057101-mRNA-1">
    <property type="protein sequence ID" value="TTAC_0001057101-mRNA-1"/>
    <property type="gene ID" value="TTAC_0001057101"/>
</dbReference>
<proteinExistence type="predicted"/>
<feature type="region of interest" description="Disordered" evidence="1">
    <location>
        <begin position="71"/>
        <end position="140"/>
    </location>
</feature>